<keyword evidence="2" id="KW-1185">Reference proteome</keyword>
<organism evidence="1 2">
    <name type="scientific">Paramecium tetraurelia</name>
    <dbReference type="NCBI Taxonomy" id="5888"/>
    <lineage>
        <taxon>Eukaryota</taxon>
        <taxon>Sar</taxon>
        <taxon>Alveolata</taxon>
        <taxon>Ciliophora</taxon>
        <taxon>Intramacronucleata</taxon>
        <taxon>Oligohymenophorea</taxon>
        <taxon>Peniculida</taxon>
        <taxon>Parameciidae</taxon>
        <taxon>Paramecium</taxon>
    </lineage>
</organism>
<dbReference type="RefSeq" id="XP_001451150.1">
    <property type="nucleotide sequence ID" value="XM_001451113.1"/>
</dbReference>
<dbReference type="EMBL" id="CT868485">
    <property type="protein sequence ID" value="CAK83753.1"/>
    <property type="molecule type" value="Genomic_DNA"/>
</dbReference>
<accession>A0DL36</accession>
<sequence>MQIQFDDILQIASRGNYVIKSFVLLRYLPKNLFTVATVYHPSSRGILKNSLNQNSYKHNSQLQHPCELQKSHPMKHSQIDNQKYIPIQQEFQADIAAVREELVCQNVIEIGKMRYCWLLKHESTETLLFVQILQCSILLSKVKQNVKIIVVIQFREFTSIQCMQIKFVILFPQHFQIQCQLIVRLEFERFVEQLLIFMSLVYEYCTISITISLNLCVDTIKLILTYIPDLNDNIFITIRTFTKYVMLNYFILGECFKRQNIINMEVIFIYSLNNWNDTEKIFHIFDKTIFTYLQSKVDYEYQ</sequence>
<dbReference type="KEGG" id="ptm:GSPATT00018070001"/>
<name>A0DL36_PARTE</name>
<dbReference type="AlphaFoldDB" id="A0DL36"/>
<evidence type="ECO:0000313" key="2">
    <source>
        <dbReference type="Proteomes" id="UP000000600"/>
    </source>
</evidence>
<protein>
    <recommendedName>
        <fullName evidence="3">Transmembrane protein</fullName>
    </recommendedName>
</protein>
<evidence type="ECO:0000313" key="1">
    <source>
        <dbReference type="EMBL" id="CAK83753.1"/>
    </source>
</evidence>
<dbReference type="OrthoDB" id="10541926at2759"/>
<dbReference type="HOGENOM" id="CLU_922746_0_0_1"/>
<dbReference type="GeneID" id="5036935"/>
<gene>
    <name evidence="1" type="ORF">GSPATT00018070001</name>
</gene>
<reference evidence="1 2" key="1">
    <citation type="journal article" date="2006" name="Nature">
        <title>Global trends of whole-genome duplications revealed by the ciliate Paramecium tetraurelia.</title>
        <authorList>
            <consortium name="Genoscope"/>
            <person name="Aury J.-M."/>
            <person name="Jaillon O."/>
            <person name="Duret L."/>
            <person name="Noel B."/>
            <person name="Jubin C."/>
            <person name="Porcel B.M."/>
            <person name="Segurens B."/>
            <person name="Daubin V."/>
            <person name="Anthouard V."/>
            <person name="Aiach N."/>
            <person name="Arnaiz O."/>
            <person name="Billaut A."/>
            <person name="Beisson J."/>
            <person name="Blanc I."/>
            <person name="Bouhouche K."/>
            <person name="Camara F."/>
            <person name="Duharcourt S."/>
            <person name="Guigo R."/>
            <person name="Gogendeau D."/>
            <person name="Katinka M."/>
            <person name="Keller A.-M."/>
            <person name="Kissmehl R."/>
            <person name="Klotz C."/>
            <person name="Koll F."/>
            <person name="Le Moue A."/>
            <person name="Lepere C."/>
            <person name="Malinsky S."/>
            <person name="Nowacki M."/>
            <person name="Nowak J.K."/>
            <person name="Plattner H."/>
            <person name="Poulain J."/>
            <person name="Ruiz F."/>
            <person name="Serrano V."/>
            <person name="Zagulski M."/>
            <person name="Dessen P."/>
            <person name="Betermier M."/>
            <person name="Weissenbach J."/>
            <person name="Scarpelli C."/>
            <person name="Schachter V."/>
            <person name="Sperling L."/>
            <person name="Meyer E."/>
            <person name="Cohen J."/>
            <person name="Wincker P."/>
        </authorList>
    </citation>
    <scope>NUCLEOTIDE SEQUENCE [LARGE SCALE GENOMIC DNA]</scope>
    <source>
        <strain evidence="1 2">Stock d4-2</strain>
    </source>
</reference>
<dbReference type="InParanoid" id="A0DL36"/>
<dbReference type="Proteomes" id="UP000000600">
    <property type="component" value="Unassembled WGS sequence"/>
</dbReference>
<proteinExistence type="predicted"/>
<evidence type="ECO:0008006" key="3">
    <source>
        <dbReference type="Google" id="ProtNLM"/>
    </source>
</evidence>